<gene>
    <name evidence="3" type="ORF">GKQ77_05335</name>
</gene>
<dbReference type="Pfam" id="PF00144">
    <property type="entry name" value="Beta-lactamase"/>
    <property type="match status" value="1"/>
</dbReference>
<dbReference type="InterPro" id="IPR050491">
    <property type="entry name" value="AmpC-like"/>
</dbReference>
<evidence type="ECO:0000259" key="2">
    <source>
        <dbReference type="Pfam" id="PF00144"/>
    </source>
</evidence>
<proteinExistence type="predicted"/>
<accession>A0ABS6YHV8</accession>
<evidence type="ECO:0000256" key="1">
    <source>
        <dbReference type="SAM" id="MobiDB-lite"/>
    </source>
</evidence>
<comment type="caution">
    <text evidence="3">The sequence shown here is derived from an EMBL/GenBank/DDBJ whole genome shotgun (WGS) entry which is preliminary data.</text>
</comment>
<evidence type="ECO:0000313" key="4">
    <source>
        <dbReference type="Proteomes" id="UP001197114"/>
    </source>
</evidence>
<evidence type="ECO:0000313" key="3">
    <source>
        <dbReference type="EMBL" id="MBW5420992.1"/>
    </source>
</evidence>
<feature type="region of interest" description="Disordered" evidence="1">
    <location>
        <begin position="1"/>
        <end position="24"/>
    </location>
</feature>
<dbReference type="Proteomes" id="UP001197114">
    <property type="component" value="Unassembled WGS sequence"/>
</dbReference>
<dbReference type="InterPro" id="IPR012338">
    <property type="entry name" value="Beta-lactam/transpept-like"/>
</dbReference>
<dbReference type="InterPro" id="IPR001466">
    <property type="entry name" value="Beta-lactam-related"/>
</dbReference>
<reference evidence="3 4" key="1">
    <citation type="submission" date="2019-11" db="EMBL/GenBank/DDBJ databases">
        <authorList>
            <person name="Ay H."/>
        </authorList>
    </citation>
    <scope>NUCLEOTIDE SEQUENCE [LARGE SCALE GENOMIC DNA]</scope>
    <source>
        <strain evidence="3 4">BG9H</strain>
    </source>
</reference>
<dbReference type="SUPFAM" id="SSF56601">
    <property type="entry name" value="beta-lactamase/transpeptidase-like"/>
    <property type="match status" value="1"/>
</dbReference>
<feature type="domain" description="Beta-lactamase-related" evidence="2">
    <location>
        <begin position="144"/>
        <end position="417"/>
    </location>
</feature>
<organism evidence="3 4">
    <name type="scientific">Streptomyces anatolicus</name>
    <dbReference type="NCBI Taxonomy" id="2675858"/>
    <lineage>
        <taxon>Bacteria</taxon>
        <taxon>Bacillati</taxon>
        <taxon>Actinomycetota</taxon>
        <taxon>Actinomycetes</taxon>
        <taxon>Kitasatosporales</taxon>
        <taxon>Streptomycetaceae</taxon>
        <taxon>Streptomyces</taxon>
    </lineage>
</organism>
<dbReference type="Gene3D" id="3.40.710.10">
    <property type="entry name" value="DD-peptidase/beta-lactamase superfamily"/>
    <property type="match status" value="1"/>
</dbReference>
<keyword evidence="4" id="KW-1185">Reference proteome</keyword>
<keyword evidence="3" id="KW-0378">Hydrolase</keyword>
<protein>
    <submittedName>
        <fullName evidence="3">Serine hydrolase</fullName>
    </submittedName>
</protein>
<dbReference type="PANTHER" id="PTHR46825">
    <property type="entry name" value="D-ALANYL-D-ALANINE-CARBOXYPEPTIDASE/ENDOPEPTIDASE AMPH"/>
    <property type="match status" value="1"/>
</dbReference>
<dbReference type="PANTHER" id="PTHR46825:SF7">
    <property type="entry name" value="D-ALANYL-D-ALANINE CARBOXYPEPTIDASE"/>
    <property type="match status" value="1"/>
</dbReference>
<dbReference type="GO" id="GO:0016787">
    <property type="term" value="F:hydrolase activity"/>
    <property type="evidence" value="ECO:0007669"/>
    <property type="project" value="UniProtKB-KW"/>
</dbReference>
<dbReference type="EMBL" id="WMBF01000027">
    <property type="protein sequence ID" value="MBW5420992.1"/>
    <property type="molecule type" value="Genomic_DNA"/>
</dbReference>
<name>A0ABS6YHV8_9ACTN</name>
<sequence length="490" mass="52204">MRACAASWRLPGRRGSGSRSMRRTLPGWGVRLRSTGVGPCLPRTESRSARRAAFAPLGTGVSTNAYVTVTVSCFPGGTDRRGPCRGRGAPASEGAHERACAVLYGNVRAGLRKAVLAAGVAMLMMANAGPATAVPAQSGGNVQKAMEELARIPGVVGVVGGAYSDGKSLGLGSAGSRLLDGEGGRIPANARFRIWSQTKQMVATVVLKLVEKGELGVDDKLGDLLPEVVEKDLVTRADEITVRQMIRHTSGIPDWYAEKPNPDGSEGDPSFDVFDFTTPYRPLDLVRWSRDRPRTGEPGEKWTYSNTNYTLLGMIIERVTGHDLATELRTRLFEPLGMTRSYLMVKPPDGVKGPHGHGYYPDTDGRPRDVDRYNADLAGAGAGGVVSTAHDVSAFNRAFSQGKLLPPELQRILTDRPTAAHLRGNNSNSNSSCSDDFSITGGSAPGSVAMTFYSADGRRQLALSFTLSVKPNAVQLDLGKAVESIFCPSS</sequence>